<organism evidence="2 3">
    <name type="scientific">Marmota marmota marmota</name>
    <name type="common">Alpine marmot</name>
    <dbReference type="NCBI Taxonomy" id="9994"/>
    <lineage>
        <taxon>Eukaryota</taxon>
        <taxon>Metazoa</taxon>
        <taxon>Chordata</taxon>
        <taxon>Craniata</taxon>
        <taxon>Vertebrata</taxon>
        <taxon>Euteleostomi</taxon>
        <taxon>Mammalia</taxon>
        <taxon>Eutheria</taxon>
        <taxon>Euarchontoglires</taxon>
        <taxon>Glires</taxon>
        <taxon>Rodentia</taxon>
        <taxon>Sciuromorpha</taxon>
        <taxon>Sciuridae</taxon>
        <taxon>Xerinae</taxon>
        <taxon>Marmotini</taxon>
        <taxon>Marmota</taxon>
    </lineage>
</organism>
<accession>A0A8C6ET12</accession>
<evidence type="ECO:0000256" key="1">
    <source>
        <dbReference type="ARBA" id="ARBA00006190"/>
    </source>
</evidence>
<dbReference type="PANTHER" id="PTHR10476">
    <property type="entry name" value="CHARGED MULTIVESICULAR BODY PROTEIN"/>
    <property type="match status" value="1"/>
</dbReference>
<protein>
    <recommendedName>
        <fullName evidence="4">Charged multivesicular body protein 1b</fullName>
    </recommendedName>
</protein>
<dbReference type="GO" id="GO:0007034">
    <property type="term" value="P:vacuolar transport"/>
    <property type="evidence" value="ECO:0007669"/>
    <property type="project" value="InterPro"/>
</dbReference>
<evidence type="ECO:0000313" key="2">
    <source>
        <dbReference type="Ensembl" id="ENSMMMP00000012749.1"/>
    </source>
</evidence>
<dbReference type="Gene3D" id="6.10.140.1230">
    <property type="match status" value="1"/>
</dbReference>
<evidence type="ECO:0000313" key="3">
    <source>
        <dbReference type="Proteomes" id="UP000694407"/>
    </source>
</evidence>
<proteinExistence type="inferred from homology"/>
<reference evidence="2" key="1">
    <citation type="submission" date="2025-08" db="UniProtKB">
        <authorList>
            <consortium name="Ensembl"/>
        </authorList>
    </citation>
    <scope>IDENTIFICATION</scope>
</reference>
<evidence type="ECO:0008006" key="4">
    <source>
        <dbReference type="Google" id="ProtNLM"/>
    </source>
</evidence>
<dbReference type="InterPro" id="IPR005024">
    <property type="entry name" value="Snf7_fam"/>
</dbReference>
<sequence>KSKVENAKKRDEDEKAAKAKIKNVLHKGNPEFARIHVENSIYHKNQAINLLRMSTRIDEVERIQTVVTMDKVTKSILGVVKSMDATLRSMNLEKIFALMDKFEHFETLDIQAQQMEDKMSSTTTLTTPQNQVDILLQEMADEVGLALNMELPQVQTSYVSISVASIKQDELSKRLVCLHDQV</sequence>
<reference evidence="2" key="2">
    <citation type="submission" date="2025-09" db="UniProtKB">
        <authorList>
            <consortium name="Ensembl"/>
        </authorList>
    </citation>
    <scope>IDENTIFICATION</scope>
</reference>
<dbReference type="AlphaFoldDB" id="A0A8C6ET12"/>
<name>A0A8C6ET12_MARMA</name>
<keyword evidence="3" id="KW-1185">Reference proteome</keyword>
<dbReference type="Ensembl" id="ENSMMMT00000014563.1">
    <property type="protein sequence ID" value="ENSMMMP00000012749.1"/>
    <property type="gene ID" value="ENSMMMG00000011394.1"/>
</dbReference>
<dbReference type="GeneTree" id="ENSGT00950000182832"/>
<dbReference type="Proteomes" id="UP000694407">
    <property type="component" value="Unplaced"/>
</dbReference>
<comment type="similarity">
    <text evidence="1">Belongs to the SNF7 family.</text>
</comment>